<dbReference type="PROSITE" id="PS51845">
    <property type="entry name" value="PDEASE_I_2"/>
    <property type="match status" value="1"/>
</dbReference>
<keyword evidence="1" id="KW-0479">Metal-binding</keyword>
<dbReference type="GO" id="GO:0016787">
    <property type="term" value="F:hydrolase activity"/>
    <property type="evidence" value="ECO:0007669"/>
    <property type="project" value="UniProtKB-KW"/>
</dbReference>
<dbReference type="PANTHER" id="PTHR11347">
    <property type="entry name" value="CYCLIC NUCLEOTIDE PHOSPHODIESTERASE"/>
    <property type="match status" value="1"/>
</dbReference>
<organism evidence="4 5">
    <name type="scientific">Cichlidogyrus casuarinus</name>
    <dbReference type="NCBI Taxonomy" id="1844966"/>
    <lineage>
        <taxon>Eukaryota</taxon>
        <taxon>Metazoa</taxon>
        <taxon>Spiralia</taxon>
        <taxon>Lophotrochozoa</taxon>
        <taxon>Platyhelminthes</taxon>
        <taxon>Monogenea</taxon>
        <taxon>Monopisthocotylea</taxon>
        <taxon>Dactylogyridea</taxon>
        <taxon>Ancyrocephalidae</taxon>
        <taxon>Cichlidogyrus</taxon>
    </lineage>
</organism>
<name>A0ABD2PS07_9PLAT</name>
<dbReference type="InterPro" id="IPR002073">
    <property type="entry name" value="PDEase_catalytic_dom"/>
</dbReference>
<gene>
    <name evidence="4" type="ORF">Ciccas_011947</name>
</gene>
<accession>A0ABD2PS07</accession>
<evidence type="ECO:0000259" key="3">
    <source>
        <dbReference type="PROSITE" id="PS51845"/>
    </source>
</evidence>
<proteinExistence type="predicted"/>
<evidence type="ECO:0000313" key="5">
    <source>
        <dbReference type="Proteomes" id="UP001626550"/>
    </source>
</evidence>
<evidence type="ECO:0000256" key="2">
    <source>
        <dbReference type="ARBA" id="ARBA00022801"/>
    </source>
</evidence>
<reference evidence="4 5" key="1">
    <citation type="submission" date="2024-11" db="EMBL/GenBank/DDBJ databases">
        <title>Adaptive evolution of stress response genes in parasites aligns with host niche diversity.</title>
        <authorList>
            <person name="Hahn C."/>
            <person name="Resl P."/>
        </authorList>
    </citation>
    <scope>NUCLEOTIDE SEQUENCE [LARGE SCALE GENOMIC DNA]</scope>
    <source>
        <strain evidence="4">EGGRZ-B1_66</strain>
        <tissue evidence="4">Body</tissue>
    </source>
</reference>
<feature type="non-terminal residue" evidence="4">
    <location>
        <position position="1"/>
    </location>
</feature>
<keyword evidence="5" id="KW-1185">Reference proteome</keyword>
<dbReference type="AlphaFoldDB" id="A0ABD2PS07"/>
<dbReference type="GO" id="GO:0046872">
    <property type="term" value="F:metal ion binding"/>
    <property type="evidence" value="ECO:0007669"/>
    <property type="project" value="UniProtKB-KW"/>
</dbReference>
<feature type="domain" description="PDEase" evidence="3">
    <location>
        <begin position="1"/>
        <end position="103"/>
    </location>
</feature>
<dbReference type="InterPro" id="IPR036971">
    <property type="entry name" value="PDEase_catalytic_dom_sf"/>
</dbReference>
<evidence type="ECO:0000313" key="4">
    <source>
        <dbReference type="EMBL" id="KAL3309507.1"/>
    </source>
</evidence>
<sequence length="116" mass="13891">FVIKLADVSNPSRIWPIYRAWFHLIIQEFYQQGDLERSFKYPIAPTMNRKLMTMPKIQLGFIKFLAGPLFENWHNYCKSNFSKLLVDTVNRNSLKLRNMKETCDRMLVKVENYIVE</sequence>
<dbReference type="SUPFAM" id="SSF109604">
    <property type="entry name" value="HD-domain/PDEase-like"/>
    <property type="match status" value="1"/>
</dbReference>
<dbReference type="Pfam" id="PF00233">
    <property type="entry name" value="PDEase_I"/>
    <property type="match status" value="1"/>
</dbReference>
<dbReference type="Gene3D" id="1.10.1300.10">
    <property type="entry name" value="3'5'-cyclic nucleotide phosphodiesterase, catalytic domain"/>
    <property type="match status" value="1"/>
</dbReference>
<dbReference type="EMBL" id="JBJKFK010003839">
    <property type="protein sequence ID" value="KAL3309507.1"/>
    <property type="molecule type" value="Genomic_DNA"/>
</dbReference>
<protein>
    <recommendedName>
        <fullName evidence="3">PDEase domain-containing protein</fullName>
    </recommendedName>
</protein>
<keyword evidence="2" id="KW-0378">Hydrolase</keyword>
<comment type="caution">
    <text evidence="4">The sequence shown here is derived from an EMBL/GenBank/DDBJ whole genome shotgun (WGS) entry which is preliminary data.</text>
</comment>
<dbReference type="Proteomes" id="UP001626550">
    <property type="component" value="Unassembled WGS sequence"/>
</dbReference>
<evidence type="ECO:0000256" key="1">
    <source>
        <dbReference type="ARBA" id="ARBA00022723"/>
    </source>
</evidence>